<dbReference type="SMART" id="SM00563">
    <property type="entry name" value="PlsC"/>
    <property type="match status" value="1"/>
</dbReference>
<keyword evidence="4" id="KW-0812">Transmembrane</keyword>
<evidence type="ECO:0000256" key="2">
    <source>
        <dbReference type="ARBA" id="ARBA00022679"/>
    </source>
</evidence>
<keyword evidence="4" id="KW-0472">Membrane</keyword>
<dbReference type="STRING" id="51642.NSMM_340047"/>
<dbReference type="CDD" id="cd07989">
    <property type="entry name" value="LPLAT_AGPAT-like"/>
    <property type="match status" value="1"/>
</dbReference>
<evidence type="ECO:0000256" key="4">
    <source>
        <dbReference type="SAM" id="Phobius"/>
    </source>
</evidence>
<evidence type="ECO:0000313" key="6">
    <source>
        <dbReference type="EMBL" id="SCZ85111.1"/>
    </source>
</evidence>
<dbReference type="Proteomes" id="UP000198729">
    <property type="component" value="Unassembled WGS sequence"/>
</dbReference>
<comment type="pathway">
    <text evidence="1">Lipid metabolism.</text>
</comment>
<dbReference type="Pfam" id="PF01553">
    <property type="entry name" value="Acyltransferase"/>
    <property type="match status" value="1"/>
</dbReference>
<dbReference type="GO" id="GO:0003841">
    <property type="term" value="F:1-acylglycerol-3-phosphate O-acyltransferase activity"/>
    <property type="evidence" value="ECO:0007669"/>
    <property type="project" value="TreeGrafter"/>
</dbReference>
<keyword evidence="7" id="KW-1185">Reference proteome</keyword>
<accession>A0A1G5SEY9</accession>
<evidence type="ECO:0000256" key="3">
    <source>
        <dbReference type="ARBA" id="ARBA00023315"/>
    </source>
</evidence>
<dbReference type="AlphaFoldDB" id="A0A1G5SEY9"/>
<evidence type="ECO:0000256" key="1">
    <source>
        <dbReference type="ARBA" id="ARBA00005189"/>
    </source>
</evidence>
<feature type="transmembrane region" description="Helical" evidence="4">
    <location>
        <begin position="51"/>
        <end position="70"/>
    </location>
</feature>
<reference evidence="6 7" key="1">
    <citation type="submission" date="2016-10" db="EMBL/GenBank/DDBJ databases">
        <authorList>
            <person name="de Groot N.N."/>
        </authorList>
    </citation>
    <scope>NUCLEOTIDE SEQUENCE [LARGE SCALE GENOMIC DNA]</scope>
    <source>
        <strain evidence="6">1</strain>
    </source>
</reference>
<evidence type="ECO:0000313" key="7">
    <source>
        <dbReference type="Proteomes" id="UP000198729"/>
    </source>
</evidence>
<dbReference type="RefSeq" id="WP_245654684.1">
    <property type="nucleotide sequence ID" value="NZ_FMWO01000041.1"/>
</dbReference>
<keyword evidence="2 6" id="KW-0808">Transferase</keyword>
<gene>
    <name evidence="6" type="ORF">NSMM_340047</name>
</gene>
<keyword evidence="3 6" id="KW-0012">Acyltransferase</keyword>
<dbReference type="PANTHER" id="PTHR10434">
    <property type="entry name" value="1-ACYL-SN-GLYCEROL-3-PHOSPHATE ACYLTRANSFERASE"/>
    <property type="match status" value="1"/>
</dbReference>
<organism evidence="6 7">
    <name type="scientific">Nitrosomonas mobilis</name>
    <dbReference type="NCBI Taxonomy" id="51642"/>
    <lineage>
        <taxon>Bacteria</taxon>
        <taxon>Pseudomonadati</taxon>
        <taxon>Pseudomonadota</taxon>
        <taxon>Betaproteobacteria</taxon>
        <taxon>Nitrosomonadales</taxon>
        <taxon>Nitrosomonadaceae</taxon>
        <taxon>Nitrosomonas</taxon>
    </lineage>
</organism>
<evidence type="ECO:0000259" key="5">
    <source>
        <dbReference type="SMART" id="SM00563"/>
    </source>
</evidence>
<protein>
    <submittedName>
        <fullName evidence="6">Phospholipid/glycerol acyltransferase</fullName>
    </submittedName>
</protein>
<feature type="domain" description="Phospholipid/glycerol acyltransferase" evidence="5">
    <location>
        <begin position="80"/>
        <end position="194"/>
    </location>
</feature>
<dbReference type="GO" id="GO:0006654">
    <property type="term" value="P:phosphatidic acid biosynthetic process"/>
    <property type="evidence" value="ECO:0007669"/>
    <property type="project" value="TreeGrafter"/>
</dbReference>
<dbReference type="SUPFAM" id="SSF69593">
    <property type="entry name" value="Glycerol-3-phosphate (1)-acyltransferase"/>
    <property type="match status" value="1"/>
</dbReference>
<proteinExistence type="predicted"/>
<dbReference type="PANTHER" id="PTHR10434:SF40">
    <property type="entry name" value="1-ACYL-SN-GLYCEROL-3-PHOSPHATE ACYLTRANSFERASE"/>
    <property type="match status" value="1"/>
</dbReference>
<dbReference type="EMBL" id="FMWO01000041">
    <property type="protein sequence ID" value="SCZ85111.1"/>
    <property type="molecule type" value="Genomic_DNA"/>
</dbReference>
<feature type="transmembrane region" description="Helical" evidence="4">
    <location>
        <begin position="16"/>
        <end position="39"/>
    </location>
</feature>
<name>A0A1G5SEY9_9PROT</name>
<sequence length="251" mass="28434">MALVRRKKWLAGARSLIYLLLQAIITPPYALVTLACYPLSPHQRYRVTYGWTRLMLFLLWHVCGLHYRVIGRENIPSQPSIILSKHQSAWETLALQQIFPPQVWVLKKELLRIPFFGWGLAMTSPIAIDRSAGKAALEQIVEQGKERLKQNFWIVVFPEGTRVPPGSKRKYRIGGAWLAVHANTLLVPVAHNAGEFWGKNSFIKYPGTIVVSIGEPVNPAGMEPAELIQRMETWIESETARISNAESRNSD</sequence>
<dbReference type="InterPro" id="IPR002123">
    <property type="entry name" value="Plipid/glycerol_acylTrfase"/>
</dbReference>
<keyword evidence="4" id="KW-1133">Transmembrane helix</keyword>